<dbReference type="EMBL" id="LR796366">
    <property type="protein sequence ID" value="CAB4139830.1"/>
    <property type="molecule type" value="Genomic_DNA"/>
</dbReference>
<sequence length="98" mass="10712">MATTNDAMYTTLKALYPTAGDTLGDLLYAHWSAEGLQYRGSLQFDYYVAQGASGTTWGDLANNFWSDPDFVVSNLEDELGNDLLLEDGSFMLLEVGNG</sequence>
<reference evidence="1" key="1">
    <citation type="submission" date="2020-04" db="EMBL/GenBank/DDBJ databases">
        <authorList>
            <person name="Chiriac C."/>
            <person name="Salcher M."/>
            <person name="Ghai R."/>
            <person name="Kavagutti S V."/>
        </authorList>
    </citation>
    <scope>NUCLEOTIDE SEQUENCE</scope>
</reference>
<gene>
    <name evidence="1" type="ORF">UFOVP355_12</name>
    <name evidence="2" type="ORF">UFOVP677_12</name>
</gene>
<evidence type="ECO:0000313" key="1">
    <source>
        <dbReference type="EMBL" id="CAB4139830.1"/>
    </source>
</evidence>
<dbReference type="EMBL" id="LR796647">
    <property type="protein sequence ID" value="CAB4156869.1"/>
    <property type="molecule type" value="Genomic_DNA"/>
</dbReference>
<protein>
    <submittedName>
        <fullName evidence="1">Uncharacterized protein</fullName>
    </submittedName>
</protein>
<name>A0A6J5M485_9CAUD</name>
<evidence type="ECO:0000313" key="2">
    <source>
        <dbReference type="EMBL" id="CAB4156869.1"/>
    </source>
</evidence>
<proteinExistence type="predicted"/>
<accession>A0A6J5M485</accession>
<organism evidence="1">
    <name type="scientific">uncultured Caudovirales phage</name>
    <dbReference type="NCBI Taxonomy" id="2100421"/>
    <lineage>
        <taxon>Viruses</taxon>
        <taxon>Duplodnaviria</taxon>
        <taxon>Heunggongvirae</taxon>
        <taxon>Uroviricota</taxon>
        <taxon>Caudoviricetes</taxon>
        <taxon>Peduoviridae</taxon>
        <taxon>Maltschvirus</taxon>
        <taxon>Maltschvirus maltsch</taxon>
    </lineage>
</organism>